<reference evidence="1 2" key="1">
    <citation type="submission" date="2015-01" db="EMBL/GenBank/DDBJ databases">
        <title>The Genome Sequence of Exophiala spinifera CBS89968.</title>
        <authorList>
            <consortium name="The Broad Institute Genomics Platform"/>
            <person name="Cuomo C."/>
            <person name="de Hoog S."/>
            <person name="Gorbushina A."/>
            <person name="Stielow B."/>
            <person name="Teixiera M."/>
            <person name="Abouelleil A."/>
            <person name="Chapman S.B."/>
            <person name="Priest M."/>
            <person name="Young S.K."/>
            <person name="Wortman J."/>
            <person name="Nusbaum C."/>
            <person name="Birren B."/>
        </authorList>
    </citation>
    <scope>NUCLEOTIDE SEQUENCE [LARGE SCALE GENOMIC DNA]</scope>
    <source>
        <strain evidence="1 2">CBS 89968</strain>
    </source>
</reference>
<sequence length="234" mass="26568">MPDFFVVARVVGSDGAFPKWKERLVPLCEVSATEPYSTSYYWGQDVDGEPDTLWGLEGYAHPIGFFIGHPASEVFKREMKKVDEDKLLRHVQGLGSPDYDLHYYDMHYGFLSRPDDKNKDAKDSFVVIVHFWSPAGRRKQLLGALCAGADRVRAAENSPNITIQSFAILKECLDLNMASLYIRSRSKQDWETFQSSNLFKQILEEVAPTNEKSEIHRSQAFNGHIDQQPPIGPV</sequence>
<proteinExistence type="predicted"/>
<dbReference type="VEuPathDB" id="FungiDB:PV08_08953"/>
<dbReference type="HOGENOM" id="CLU_106361_0_0_1"/>
<accession>A0A0D1ZLP5</accession>
<dbReference type="AlphaFoldDB" id="A0A0D1ZLP5"/>
<name>A0A0D1ZLP5_9EURO</name>
<evidence type="ECO:0008006" key="3">
    <source>
        <dbReference type="Google" id="ProtNLM"/>
    </source>
</evidence>
<evidence type="ECO:0000313" key="1">
    <source>
        <dbReference type="EMBL" id="KIW13762.1"/>
    </source>
</evidence>
<gene>
    <name evidence="1" type="ORF">PV08_08953</name>
</gene>
<evidence type="ECO:0000313" key="2">
    <source>
        <dbReference type="Proteomes" id="UP000053328"/>
    </source>
</evidence>
<dbReference type="Proteomes" id="UP000053328">
    <property type="component" value="Unassembled WGS sequence"/>
</dbReference>
<protein>
    <recommendedName>
        <fullName evidence="3">ABM domain-containing protein</fullName>
    </recommendedName>
</protein>
<dbReference type="RefSeq" id="XP_016233978.1">
    <property type="nucleotide sequence ID" value="XM_016383275.1"/>
</dbReference>
<keyword evidence="2" id="KW-1185">Reference proteome</keyword>
<dbReference type="GeneID" id="27336036"/>
<dbReference type="OrthoDB" id="3508947at2759"/>
<dbReference type="EMBL" id="KN847497">
    <property type="protein sequence ID" value="KIW13762.1"/>
    <property type="molecule type" value="Genomic_DNA"/>
</dbReference>
<organism evidence="1 2">
    <name type="scientific">Exophiala spinifera</name>
    <dbReference type="NCBI Taxonomy" id="91928"/>
    <lineage>
        <taxon>Eukaryota</taxon>
        <taxon>Fungi</taxon>
        <taxon>Dikarya</taxon>
        <taxon>Ascomycota</taxon>
        <taxon>Pezizomycotina</taxon>
        <taxon>Eurotiomycetes</taxon>
        <taxon>Chaetothyriomycetidae</taxon>
        <taxon>Chaetothyriales</taxon>
        <taxon>Herpotrichiellaceae</taxon>
        <taxon>Exophiala</taxon>
    </lineage>
</organism>